<accession>A0ABU3C371</accession>
<name>A0ABU3C371_9GAMM</name>
<sequence>MRLAKPHLDIGLFTADIQAQGAFWRDDAGLRLDHELELPLSVAPPAAPQAERWVQHRFDAHGSVVKVNHWSGELPALPPSGYTALTIARDNPSTWEGWHPDGGRVRLVPTGTEGVEGIAVTVNTPDPERMMAFYCEAMSFERLAPRTARCGDTLLFVQPGDGGGIDEHFIGPGFRYLTMQVFDADQACESIVERGGRLARAPFGVGDIARIGFVQDPDGNWIEISARTSLTGQPPGQ</sequence>
<dbReference type="Proteomes" id="UP001251857">
    <property type="component" value="Unassembled WGS sequence"/>
</dbReference>
<evidence type="ECO:0000259" key="1">
    <source>
        <dbReference type="PROSITE" id="PS51819"/>
    </source>
</evidence>
<gene>
    <name evidence="2" type="ORF">RM532_13675</name>
</gene>
<organism evidence="2 3">
    <name type="scientific">Spectribacter hydrogenoxidans</name>
    <dbReference type="NCBI Taxonomy" id="3075608"/>
    <lineage>
        <taxon>Bacteria</taxon>
        <taxon>Pseudomonadati</taxon>
        <taxon>Pseudomonadota</taxon>
        <taxon>Gammaproteobacteria</taxon>
        <taxon>Salinisphaerales</taxon>
        <taxon>Salinisphaeraceae</taxon>
        <taxon>Spectribacter</taxon>
    </lineage>
</organism>
<evidence type="ECO:0000313" key="3">
    <source>
        <dbReference type="Proteomes" id="UP001251857"/>
    </source>
</evidence>
<dbReference type="RefSeq" id="WP_311653895.1">
    <property type="nucleotide sequence ID" value="NZ_JAVRIB010000016.1"/>
</dbReference>
<reference evidence="2 3" key="1">
    <citation type="submission" date="2023-09" db="EMBL/GenBank/DDBJ databases">
        <authorList>
            <person name="Rey-Velasco X."/>
        </authorList>
    </citation>
    <scope>NUCLEOTIDE SEQUENCE [LARGE SCALE GENOMIC DNA]</scope>
    <source>
        <strain evidence="2 3">W335</strain>
    </source>
</reference>
<dbReference type="Gene3D" id="3.10.180.10">
    <property type="entry name" value="2,3-Dihydroxybiphenyl 1,2-Dioxygenase, domain 1"/>
    <property type="match status" value="1"/>
</dbReference>
<comment type="caution">
    <text evidence="2">The sequence shown here is derived from an EMBL/GenBank/DDBJ whole genome shotgun (WGS) entry which is preliminary data.</text>
</comment>
<dbReference type="InterPro" id="IPR029068">
    <property type="entry name" value="Glyas_Bleomycin-R_OHBP_Dase"/>
</dbReference>
<evidence type="ECO:0000313" key="2">
    <source>
        <dbReference type="EMBL" id="MDT0636000.1"/>
    </source>
</evidence>
<keyword evidence="3" id="KW-1185">Reference proteome</keyword>
<dbReference type="Pfam" id="PF00903">
    <property type="entry name" value="Glyoxalase"/>
    <property type="match status" value="1"/>
</dbReference>
<dbReference type="PROSITE" id="PS51819">
    <property type="entry name" value="VOC"/>
    <property type="match status" value="1"/>
</dbReference>
<dbReference type="EMBL" id="JAVRIB010000016">
    <property type="protein sequence ID" value="MDT0636000.1"/>
    <property type="molecule type" value="Genomic_DNA"/>
</dbReference>
<dbReference type="InterPro" id="IPR004360">
    <property type="entry name" value="Glyas_Fos-R_dOase_dom"/>
</dbReference>
<feature type="domain" description="VOC" evidence="1">
    <location>
        <begin position="114"/>
        <end position="227"/>
    </location>
</feature>
<protein>
    <submittedName>
        <fullName evidence="2">VOC family protein</fullName>
    </submittedName>
</protein>
<dbReference type="InterPro" id="IPR037523">
    <property type="entry name" value="VOC_core"/>
</dbReference>
<dbReference type="CDD" id="cd06587">
    <property type="entry name" value="VOC"/>
    <property type="match status" value="1"/>
</dbReference>
<proteinExistence type="predicted"/>
<dbReference type="SUPFAM" id="SSF54593">
    <property type="entry name" value="Glyoxalase/Bleomycin resistance protein/Dihydroxybiphenyl dioxygenase"/>
    <property type="match status" value="1"/>
</dbReference>